<dbReference type="InterPro" id="IPR036937">
    <property type="entry name" value="Adhesion_dom_fimbrial_sf"/>
</dbReference>
<dbReference type="AlphaFoldDB" id="A0A9J9KYR5"/>
<keyword evidence="4" id="KW-0281">Fimbrium</keyword>
<evidence type="ECO:0000313" key="7">
    <source>
        <dbReference type="EMBL" id="ABP58770.1"/>
    </source>
</evidence>
<dbReference type="InterPro" id="IPR050263">
    <property type="entry name" value="Bact_Fimbrial_Adh_Pro"/>
</dbReference>
<dbReference type="InterPro" id="IPR000259">
    <property type="entry name" value="Adhesion_dom_fimbrial"/>
</dbReference>
<name>A0A9J9KYR5_ENT38</name>
<dbReference type="EMBL" id="CP000653">
    <property type="protein sequence ID" value="ABP58770.1"/>
    <property type="molecule type" value="Genomic_DNA"/>
</dbReference>
<gene>
    <name evidence="7" type="ordered locus">Ent638_0080</name>
</gene>
<dbReference type="Proteomes" id="UP000000230">
    <property type="component" value="Chromosome"/>
</dbReference>
<protein>
    <recommendedName>
        <fullName evidence="6">Fimbrial-type adhesion domain-containing protein</fullName>
    </recommendedName>
</protein>
<organism evidence="7 8">
    <name type="scientific">Enterobacter sp. (strain 638)</name>
    <dbReference type="NCBI Taxonomy" id="399742"/>
    <lineage>
        <taxon>Bacteria</taxon>
        <taxon>Pseudomonadati</taxon>
        <taxon>Pseudomonadota</taxon>
        <taxon>Gammaproteobacteria</taxon>
        <taxon>Enterobacterales</taxon>
        <taxon>Enterobacteriaceae</taxon>
        <taxon>Enterobacter</taxon>
    </lineage>
</organism>
<evidence type="ECO:0000259" key="6">
    <source>
        <dbReference type="Pfam" id="PF00419"/>
    </source>
</evidence>
<reference evidence="8" key="1">
    <citation type="journal article" date="2010" name="PLoS Genet.">
        <title>Genome sequence of the plant growth promoting endophytic bacterium Enterobacter sp. 638.</title>
        <authorList>
            <person name="Taghavi S."/>
            <person name="van der Lelie D."/>
            <person name="Hoffman A."/>
            <person name="Zhang Y.B."/>
            <person name="Walla M.D."/>
            <person name="Vangronsveld J."/>
            <person name="Newman L."/>
            <person name="Monchy S."/>
        </authorList>
    </citation>
    <scope>NUCLEOTIDE SEQUENCE [LARGE SCALE GENOMIC DNA]</scope>
    <source>
        <strain evidence="8">638</strain>
    </source>
</reference>
<feature type="domain" description="Fimbrial-type adhesion" evidence="6">
    <location>
        <begin position="29"/>
        <end position="170"/>
    </location>
</feature>
<dbReference type="SUPFAM" id="SSF49401">
    <property type="entry name" value="Bacterial adhesins"/>
    <property type="match status" value="1"/>
</dbReference>
<feature type="signal peptide" evidence="5">
    <location>
        <begin position="1"/>
        <end position="21"/>
    </location>
</feature>
<evidence type="ECO:0000256" key="4">
    <source>
        <dbReference type="ARBA" id="ARBA00023263"/>
    </source>
</evidence>
<evidence type="ECO:0000256" key="5">
    <source>
        <dbReference type="SAM" id="SignalP"/>
    </source>
</evidence>
<dbReference type="GO" id="GO:0009289">
    <property type="term" value="C:pilus"/>
    <property type="evidence" value="ECO:0007669"/>
    <property type="project" value="UniProtKB-SubCell"/>
</dbReference>
<dbReference type="Gene3D" id="2.60.40.1090">
    <property type="entry name" value="Fimbrial-type adhesion domain"/>
    <property type="match status" value="1"/>
</dbReference>
<evidence type="ECO:0000313" key="8">
    <source>
        <dbReference type="Proteomes" id="UP000000230"/>
    </source>
</evidence>
<dbReference type="GO" id="GO:0043709">
    <property type="term" value="P:cell adhesion involved in single-species biofilm formation"/>
    <property type="evidence" value="ECO:0007669"/>
    <property type="project" value="TreeGrafter"/>
</dbReference>
<proteinExistence type="inferred from homology"/>
<dbReference type="KEGG" id="ent:Ent638_0080"/>
<dbReference type="InterPro" id="IPR008966">
    <property type="entry name" value="Adhesion_dom_sf"/>
</dbReference>
<dbReference type="RefSeq" id="WP_011915348.1">
    <property type="nucleotide sequence ID" value="NC_009436.1"/>
</dbReference>
<keyword evidence="8" id="KW-1185">Reference proteome</keyword>
<evidence type="ECO:0000256" key="1">
    <source>
        <dbReference type="ARBA" id="ARBA00004561"/>
    </source>
</evidence>
<dbReference type="Pfam" id="PF00419">
    <property type="entry name" value="Fimbrial"/>
    <property type="match status" value="1"/>
</dbReference>
<sequence length="174" mass="17834">MKKTLMALTLASLFMAGVVQADDNSSTVNISGSVIPDQDECTVTTLRSTVELNNSKIADLPTQGQDATAGAAIDYTIESGSAGSCIGSIALVLHGEADNADGTTLANTDPNASAAKGVGLGLFDSSYKPLAINNNQVTPKAKTGVLYMQAVKLNGQTPVEGTLFGSLTIDIVRL</sequence>
<dbReference type="PANTHER" id="PTHR33420">
    <property type="entry name" value="FIMBRIAL SUBUNIT ELFA-RELATED"/>
    <property type="match status" value="1"/>
</dbReference>
<keyword evidence="3 5" id="KW-0732">Signal</keyword>
<comment type="similarity">
    <text evidence="2">Belongs to the fimbrial protein family.</text>
</comment>
<feature type="chain" id="PRO_5039915488" description="Fimbrial-type adhesion domain-containing protein" evidence="5">
    <location>
        <begin position="22"/>
        <end position="174"/>
    </location>
</feature>
<comment type="subcellular location">
    <subcellularLocation>
        <location evidence="1">Fimbrium</location>
    </subcellularLocation>
</comment>
<accession>A0A9J9KYR5</accession>
<dbReference type="PANTHER" id="PTHR33420:SF3">
    <property type="entry name" value="FIMBRIAL SUBUNIT ELFA"/>
    <property type="match status" value="1"/>
</dbReference>
<dbReference type="OrthoDB" id="6466381at2"/>
<evidence type="ECO:0000256" key="3">
    <source>
        <dbReference type="ARBA" id="ARBA00022729"/>
    </source>
</evidence>
<evidence type="ECO:0000256" key="2">
    <source>
        <dbReference type="ARBA" id="ARBA00006671"/>
    </source>
</evidence>